<dbReference type="InterPro" id="IPR020904">
    <property type="entry name" value="Sc_DH/Rdtase_CS"/>
</dbReference>
<dbReference type="RefSeq" id="XP_018029545.1">
    <property type="nucleotide sequence ID" value="XM_018185994.1"/>
</dbReference>
<dbReference type="GeneID" id="28769480"/>
<dbReference type="PRINTS" id="PR00081">
    <property type="entry name" value="GDHRDH"/>
</dbReference>
<comment type="similarity">
    <text evidence="1">Belongs to the short-chain dehydrogenases/reductases (SDR) family.</text>
</comment>
<dbReference type="GO" id="GO:0005737">
    <property type="term" value="C:cytoplasm"/>
    <property type="evidence" value="ECO:0007669"/>
    <property type="project" value="TreeGrafter"/>
</dbReference>
<evidence type="ECO:0000313" key="5">
    <source>
        <dbReference type="Proteomes" id="UP000077069"/>
    </source>
</evidence>
<accession>A0A177BXX0</accession>
<organism evidence="4 5">
    <name type="scientific">Paraphaeosphaeria sporulosa</name>
    <dbReference type="NCBI Taxonomy" id="1460663"/>
    <lineage>
        <taxon>Eukaryota</taxon>
        <taxon>Fungi</taxon>
        <taxon>Dikarya</taxon>
        <taxon>Ascomycota</taxon>
        <taxon>Pezizomycotina</taxon>
        <taxon>Dothideomycetes</taxon>
        <taxon>Pleosporomycetidae</taxon>
        <taxon>Pleosporales</taxon>
        <taxon>Massarineae</taxon>
        <taxon>Didymosphaeriaceae</taxon>
        <taxon>Paraphaeosphaeria</taxon>
    </lineage>
</organism>
<dbReference type="Proteomes" id="UP000077069">
    <property type="component" value="Unassembled WGS sequence"/>
</dbReference>
<keyword evidence="5" id="KW-1185">Reference proteome</keyword>
<evidence type="ECO:0000256" key="2">
    <source>
        <dbReference type="ARBA" id="ARBA00022857"/>
    </source>
</evidence>
<dbReference type="PANTHER" id="PTHR44229:SF4">
    <property type="entry name" value="15-HYDROXYPROSTAGLANDIN DEHYDROGENASE [NAD(+)]"/>
    <property type="match status" value="1"/>
</dbReference>
<dbReference type="SUPFAM" id="SSF51735">
    <property type="entry name" value="NAD(P)-binding Rossmann-fold domains"/>
    <property type="match status" value="1"/>
</dbReference>
<dbReference type="STRING" id="1460663.A0A177BXX0"/>
<protein>
    <submittedName>
        <fullName evidence="4">NAD(P)-binding protein</fullName>
    </submittedName>
</protein>
<sequence length="284" mass="30567">MTTRPRTAFITGGSSGLGYALAARLLSQHYHIFIADISLSGAKELAATHNTPSAIKVHYAGTDVSSWDSQLSAFKQALVVLGGRIDYVFPIAGIGERKWLPFAEESARGEFVKPNLQTLEVDLTGVLYTVALGVQQFRRQEPDPAGWRGKLGLAASICGISPVPALPVYSAAKYGVVGLTRTYGKMLPAEGISVNAVCPGIARTGINSESFYKSVEKDGILASIDGVVDAFVDMIEGSGSAELYVCRPEGYVKKEEEAYDAWLQKSIDVLDEGHRWIQYSESGL</sequence>
<gene>
    <name evidence="4" type="ORF">CC84DRAFT_384912</name>
</gene>
<dbReference type="AlphaFoldDB" id="A0A177BXX0"/>
<keyword evidence="2" id="KW-0521">NADP</keyword>
<evidence type="ECO:0000313" key="4">
    <source>
        <dbReference type="EMBL" id="OAF99179.1"/>
    </source>
</evidence>
<evidence type="ECO:0000256" key="3">
    <source>
        <dbReference type="ARBA" id="ARBA00023002"/>
    </source>
</evidence>
<keyword evidence="3" id="KW-0560">Oxidoreductase</keyword>
<dbReference type="GO" id="GO:0016616">
    <property type="term" value="F:oxidoreductase activity, acting on the CH-OH group of donors, NAD or NADP as acceptor"/>
    <property type="evidence" value="ECO:0007669"/>
    <property type="project" value="TreeGrafter"/>
</dbReference>
<name>A0A177BXX0_9PLEO</name>
<dbReference type="InterPro" id="IPR036291">
    <property type="entry name" value="NAD(P)-bd_dom_sf"/>
</dbReference>
<dbReference type="EMBL" id="KV441562">
    <property type="protein sequence ID" value="OAF99179.1"/>
    <property type="molecule type" value="Genomic_DNA"/>
</dbReference>
<proteinExistence type="inferred from homology"/>
<evidence type="ECO:0000256" key="1">
    <source>
        <dbReference type="ARBA" id="ARBA00006484"/>
    </source>
</evidence>
<dbReference type="InParanoid" id="A0A177BXX0"/>
<dbReference type="Gene3D" id="3.40.50.720">
    <property type="entry name" value="NAD(P)-binding Rossmann-like Domain"/>
    <property type="match status" value="1"/>
</dbReference>
<dbReference type="OrthoDB" id="37659at2759"/>
<reference evidence="4 5" key="1">
    <citation type="submission" date="2016-05" db="EMBL/GenBank/DDBJ databases">
        <title>Comparative analysis of secretome profiles of manganese(II)-oxidizing ascomycete fungi.</title>
        <authorList>
            <consortium name="DOE Joint Genome Institute"/>
            <person name="Zeiner C.A."/>
            <person name="Purvine S.O."/>
            <person name="Zink E.M."/>
            <person name="Wu S."/>
            <person name="Pasa-Tolic L."/>
            <person name="Chaput D.L."/>
            <person name="Haridas S."/>
            <person name="Grigoriev I.V."/>
            <person name="Santelli C.M."/>
            <person name="Hansel C.M."/>
        </authorList>
    </citation>
    <scope>NUCLEOTIDE SEQUENCE [LARGE SCALE GENOMIC DNA]</scope>
    <source>
        <strain evidence="4 5">AP3s5-JAC2a</strain>
    </source>
</reference>
<dbReference type="InterPro" id="IPR002347">
    <property type="entry name" value="SDR_fam"/>
</dbReference>
<dbReference type="PROSITE" id="PS00061">
    <property type="entry name" value="ADH_SHORT"/>
    <property type="match status" value="1"/>
</dbReference>
<dbReference type="Pfam" id="PF00106">
    <property type="entry name" value="adh_short"/>
    <property type="match status" value="1"/>
</dbReference>
<dbReference type="PANTHER" id="PTHR44229">
    <property type="entry name" value="15-HYDROXYPROSTAGLANDIN DEHYDROGENASE [NAD(+)]"/>
    <property type="match status" value="1"/>
</dbReference>